<name>A0AAV2EAU4_9ROSI</name>
<dbReference type="PANTHER" id="PTHR47481:SF31">
    <property type="entry name" value="OS01G0873500 PROTEIN"/>
    <property type="match status" value="1"/>
</dbReference>
<proteinExistence type="predicted"/>
<sequence length="95" mass="10346">MDLVIHTLHGIDSDFKEIAAAIRARDNPPTFDELYDKLVSYDDYLQRTATLSHSPLAHSTARQPRGSPGGRQSPLSNPHPASVLGPQPTASRSMP</sequence>
<evidence type="ECO:0000313" key="3">
    <source>
        <dbReference type="Proteomes" id="UP001497516"/>
    </source>
</evidence>
<dbReference type="EMBL" id="OZ034817">
    <property type="protein sequence ID" value="CAL1382655.1"/>
    <property type="molecule type" value="Genomic_DNA"/>
</dbReference>
<protein>
    <submittedName>
        <fullName evidence="2">Uncharacterized protein</fullName>
    </submittedName>
</protein>
<keyword evidence="3" id="KW-1185">Reference proteome</keyword>
<gene>
    <name evidence="2" type="ORF">LTRI10_LOCUS23970</name>
</gene>
<dbReference type="AlphaFoldDB" id="A0AAV2EAU4"/>
<evidence type="ECO:0000313" key="2">
    <source>
        <dbReference type="EMBL" id="CAL1382655.1"/>
    </source>
</evidence>
<accession>A0AAV2EAU4</accession>
<organism evidence="2 3">
    <name type="scientific">Linum trigynum</name>
    <dbReference type="NCBI Taxonomy" id="586398"/>
    <lineage>
        <taxon>Eukaryota</taxon>
        <taxon>Viridiplantae</taxon>
        <taxon>Streptophyta</taxon>
        <taxon>Embryophyta</taxon>
        <taxon>Tracheophyta</taxon>
        <taxon>Spermatophyta</taxon>
        <taxon>Magnoliopsida</taxon>
        <taxon>eudicotyledons</taxon>
        <taxon>Gunneridae</taxon>
        <taxon>Pentapetalae</taxon>
        <taxon>rosids</taxon>
        <taxon>fabids</taxon>
        <taxon>Malpighiales</taxon>
        <taxon>Linaceae</taxon>
        <taxon>Linum</taxon>
    </lineage>
</organism>
<dbReference type="Proteomes" id="UP001497516">
    <property type="component" value="Chromosome 4"/>
</dbReference>
<dbReference type="PANTHER" id="PTHR47481">
    <property type="match status" value="1"/>
</dbReference>
<reference evidence="2 3" key="1">
    <citation type="submission" date="2024-04" db="EMBL/GenBank/DDBJ databases">
        <authorList>
            <person name="Fracassetti M."/>
        </authorList>
    </citation>
    <scope>NUCLEOTIDE SEQUENCE [LARGE SCALE GENOMIC DNA]</scope>
</reference>
<feature type="region of interest" description="Disordered" evidence="1">
    <location>
        <begin position="50"/>
        <end position="95"/>
    </location>
</feature>
<evidence type="ECO:0000256" key="1">
    <source>
        <dbReference type="SAM" id="MobiDB-lite"/>
    </source>
</evidence>